<reference evidence="2 4" key="1">
    <citation type="submission" date="2017-11" db="EMBL/GenBank/DDBJ databases">
        <title>Comparitive Functional Genomics of Dry Heat Resistant strains isolated from the Viking Spacecraft.</title>
        <authorList>
            <person name="Seuylemezian A."/>
            <person name="Cooper K."/>
            <person name="Vaishampayan P."/>
        </authorList>
    </citation>
    <scope>NUCLEOTIDE SEQUENCE [LARGE SCALE GENOMIC DNA]</scope>
    <source>
        <strain evidence="2 4">M4.6</strain>
    </source>
</reference>
<evidence type="ECO:0000313" key="5">
    <source>
        <dbReference type="Proteomes" id="UP000235114"/>
    </source>
</evidence>
<gene>
    <name evidence="2" type="ORF">CU635_20300</name>
    <name evidence="3" type="ORF">CVD25_21065</name>
</gene>
<evidence type="ECO:0000313" key="2">
    <source>
        <dbReference type="EMBL" id="PLR79967.1"/>
    </source>
</evidence>
<keyword evidence="1" id="KW-0175">Coiled coil</keyword>
<evidence type="ECO:0000313" key="3">
    <source>
        <dbReference type="EMBL" id="PLR89513.1"/>
    </source>
</evidence>
<dbReference type="AlphaFoldDB" id="A0A2N5GGT3"/>
<dbReference type="EMBL" id="PGVD01000081">
    <property type="protein sequence ID" value="PLR89513.1"/>
    <property type="molecule type" value="Genomic_DNA"/>
</dbReference>
<evidence type="ECO:0000256" key="1">
    <source>
        <dbReference type="SAM" id="Coils"/>
    </source>
</evidence>
<organism evidence="2 4">
    <name type="scientific">Bacillus canaveralius</name>
    <dbReference type="NCBI Taxonomy" id="1403243"/>
    <lineage>
        <taxon>Bacteria</taxon>
        <taxon>Bacillati</taxon>
        <taxon>Bacillota</taxon>
        <taxon>Bacilli</taxon>
        <taxon>Bacillales</taxon>
        <taxon>Bacillaceae</taxon>
        <taxon>Bacillus</taxon>
    </lineage>
</organism>
<dbReference type="Proteomes" id="UP000234951">
    <property type="component" value="Unassembled WGS sequence"/>
</dbReference>
<accession>A0A2N5GGT3</accession>
<name>A0A2N5GGT3_9BACI</name>
<dbReference type="RefSeq" id="WP_101579188.1">
    <property type="nucleotide sequence ID" value="NZ_PGVA01000066.1"/>
</dbReference>
<sequence>MSKQAFIKKQMEKQLSELYDKKVTEITSLQGEKQILRSTIGKVIGGQMEHRNQTFFHEADGTLLKVNTGDNSSVNVEIVRSFNSLDYAERVGLQNQNPNAYKLLKADLVEVNGTDKVKSLLISDGVMYQEFLHKMEEPVKPNLSGLSIEDSTKVLREYDEAKANHEAQVNAYNTDKQAYLDGTLNRKIDEIDEQIKEAKAEIGEA</sequence>
<protein>
    <submittedName>
        <fullName evidence="2">Uncharacterized protein</fullName>
    </submittedName>
</protein>
<dbReference type="EMBL" id="PGVA01000066">
    <property type="protein sequence ID" value="PLR79967.1"/>
    <property type="molecule type" value="Genomic_DNA"/>
</dbReference>
<keyword evidence="5" id="KW-1185">Reference proteome</keyword>
<proteinExistence type="predicted"/>
<dbReference type="Proteomes" id="UP000235114">
    <property type="component" value="Unassembled WGS sequence"/>
</dbReference>
<feature type="coiled-coil region" evidence="1">
    <location>
        <begin position="148"/>
        <end position="201"/>
    </location>
</feature>
<reference evidence="3 5" key="2">
    <citation type="submission" date="2017-12" db="EMBL/GenBank/DDBJ databases">
        <title>Comparative Functional Genomics of Dry Heat Resistant strains isolated from the Viking Spacecraft.</title>
        <authorList>
            <person name="Seuylemezian A."/>
            <person name="Cooper K."/>
            <person name="Vaishampayan P."/>
        </authorList>
    </citation>
    <scope>NUCLEOTIDE SEQUENCE [LARGE SCALE GENOMIC DNA]</scope>
    <source>
        <strain evidence="3 5">ATCC 29669</strain>
    </source>
</reference>
<comment type="caution">
    <text evidence="2">The sequence shown here is derived from an EMBL/GenBank/DDBJ whole genome shotgun (WGS) entry which is preliminary data.</text>
</comment>
<evidence type="ECO:0000313" key="4">
    <source>
        <dbReference type="Proteomes" id="UP000234951"/>
    </source>
</evidence>